<dbReference type="PANTHER" id="PTHR30050">
    <property type="entry name" value="CHROMOSOMAL REPLICATION INITIATOR PROTEIN DNAA"/>
    <property type="match status" value="1"/>
</dbReference>
<comment type="caution">
    <text evidence="2">The sequence shown here is derived from an EMBL/GenBank/DDBJ whole genome shotgun (WGS) entry which is preliminary data.</text>
</comment>
<keyword evidence="2" id="KW-0067">ATP-binding</keyword>
<dbReference type="GO" id="GO:0005524">
    <property type="term" value="F:ATP binding"/>
    <property type="evidence" value="ECO:0007669"/>
    <property type="project" value="UniProtKB-KW"/>
</dbReference>
<dbReference type="PANTHER" id="PTHR30050:SF4">
    <property type="entry name" value="ATP-BINDING PROTEIN RV3427C IN INSERTION SEQUENCE-RELATED"/>
    <property type="match status" value="1"/>
</dbReference>
<dbReference type="SMART" id="SM00382">
    <property type="entry name" value="AAA"/>
    <property type="match status" value="1"/>
</dbReference>
<dbReference type="GO" id="GO:0006260">
    <property type="term" value="P:DNA replication"/>
    <property type="evidence" value="ECO:0007669"/>
    <property type="project" value="TreeGrafter"/>
</dbReference>
<evidence type="ECO:0000313" key="2">
    <source>
        <dbReference type="EMBL" id="MDH2051120.1"/>
    </source>
</evidence>
<dbReference type="Gene3D" id="3.40.50.300">
    <property type="entry name" value="P-loop containing nucleotide triphosphate hydrolases"/>
    <property type="match status" value="1"/>
</dbReference>
<evidence type="ECO:0000259" key="1">
    <source>
        <dbReference type="SMART" id="SM00382"/>
    </source>
</evidence>
<dbReference type="EMBL" id="JAOCKG010000004">
    <property type="protein sequence ID" value="MDH2051120.1"/>
    <property type="molecule type" value="Genomic_DNA"/>
</dbReference>
<dbReference type="InterPro" id="IPR002611">
    <property type="entry name" value="IstB_ATP-bd"/>
</dbReference>
<dbReference type="Pfam" id="PF01695">
    <property type="entry name" value="IstB_IS21"/>
    <property type="match status" value="1"/>
</dbReference>
<accession>A0AA42W9N1</accession>
<evidence type="ECO:0000313" key="3">
    <source>
        <dbReference type="Proteomes" id="UP001161276"/>
    </source>
</evidence>
<sequence>MSKTTVPGFRKMAGFSLETHVRQCSVHGEYQALQTPVGLSECPQCNARRQQAALLRQEAQAFELAQLRRAAIPERFSDRHIDTFHATNPRAQAAQDLVRTYASEFADVRRTGRGIILCGGVGTGKTHLAVGVIRHVTAAGFTALYAVLLDSFRSIKDTYRKDSSVTETAAMARLTAPDLLVLDEIGVQHGTDTERMLMFSILNERYNQMKPTILISNLAREPLEKYLGERAFDRMREGGGRMVVFDWESYRGTQA</sequence>
<reference evidence="2" key="1">
    <citation type="submission" date="2022-09" db="EMBL/GenBank/DDBJ databases">
        <title>Intensive care unit water sources are persistently colonized with multi-drug resistant bacteria and are the site of extensive horizontal gene transfer of antibiotic resistance genes.</title>
        <authorList>
            <person name="Diorio-Toth L."/>
        </authorList>
    </citation>
    <scope>NUCLEOTIDE SEQUENCE</scope>
    <source>
        <strain evidence="2">GD03676</strain>
    </source>
</reference>
<dbReference type="AlphaFoldDB" id="A0AA42W9N1"/>
<dbReference type="RefSeq" id="WP_280026841.1">
    <property type="nucleotide sequence ID" value="NZ_CBDEUO010000003.1"/>
</dbReference>
<dbReference type="CDD" id="cd00009">
    <property type="entry name" value="AAA"/>
    <property type="match status" value="1"/>
</dbReference>
<organism evidence="2 3">
    <name type="scientific">Achromobacter marplatensis</name>
    <dbReference type="NCBI Taxonomy" id="470868"/>
    <lineage>
        <taxon>Bacteria</taxon>
        <taxon>Pseudomonadati</taxon>
        <taxon>Pseudomonadota</taxon>
        <taxon>Betaproteobacteria</taxon>
        <taxon>Burkholderiales</taxon>
        <taxon>Alcaligenaceae</taxon>
        <taxon>Achromobacter</taxon>
    </lineage>
</organism>
<protein>
    <submittedName>
        <fullName evidence="2">ATP-binding protein</fullName>
    </submittedName>
</protein>
<dbReference type="InterPro" id="IPR003593">
    <property type="entry name" value="AAA+_ATPase"/>
</dbReference>
<gene>
    <name evidence="2" type="ORF">N5K24_11975</name>
</gene>
<dbReference type="InterPro" id="IPR027417">
    <property type="entry name" value="P-loop_NTPase"/>
</dbReference>
<name>A0AA42W9N1_9BURK</name>
<feature type="domain" description="AAA+ ATPase" evidence="1">
    <location>
        <begin position="111"/>
        <end position="241"/>
    </location>
</feature>
<proteinExistence type="predicted"/>
<dbReference type="Proteomes" id="UP001161276">
    <property type="component" value="Unassembled WGS sequence"/>
</dbReference>
<dbReference type="SUPFAM" id="SSF52540">
    <property type="entry name" value="P-loop containing nucleoside triphosphate hydrolases"/>
    <property type="match status" value="1"/>
</dbReference>
<keyword evidence="2" id="KW-0547">Nucleotide-binding</keyword>